<dbReference type="RefSeq" id="WP_265220586.1">
    <property type="nucleotide sequence ID" value="NZ_JAPEUL010000011.1"/>
</dbReference>
<organism evidence="2 3">
    <name type="scientific">Marinomonas rhodophyticola</name>
    <dbReference type="NCBI Taxonomy" id="2992803"/>
    <lineage>
        <taxon>Bacteria</taxon>
        <taxon>Pseudomonadati</taxon>
        <taxon>Pseudomonadota</taxon>
        <taxon>Gammaproteobacteria</taxon>
        <taxon>Oceanospirillales</taxon>
        <taxon>Oceanospirillaceae</taxon>
        <taxon>Marinomonas</taxon>
    </lineage>
</organism>
<dbReference type="Pfam" id="PF13729">
    <property type="entry name" value="TraF_2"/>
    <property type="match status" value="1"/>
</dbReference>
<protein>
    <submittedName>
        <fullName evidence="2">Conjugal transfer protein TraF</fullName>
    </submittedName>
</protein>
<evidence type="ECO:0000313" key="2">
    <source>
        <dbReference type="EMBL" id="MCW4631252.1"/>
    </source>
</evidence>
<proteinExistence type="predicted"/>
<keyword evidence="1" id="KW-0732">Signal</keyword>
<evidence type="ECO:0000313" key="3">
    <source>
        <dbReference type="Proteomes" id="UP001431181"/>
    </source>
</evidence>
<sequence length="94" mass="9971">MKKMAIVSMSLLSTAVMSAMPVNHPVGSSFTLSSAPNIRALSTALGNPAAPFLMVNQDDNDSFRFGILGPLSIGVEMGDVSDLDDRAEETRRSN</sequence>
<reference evidence="2" key="1">
    <citation type="submission" date="2022-11" db="EMBL/GenBank/DDBJ databases">
        <title>Marinomonas sp. nov., isolated from marine algae.</title>
        <authorList>
            <person name="Choi D.G."/>
            <person name="Kim J.M."/>
            <person name="Lee J.K."/>
            <person name="Baek J.H."/>
            <person name="Jeon C.O."/>
        </authorList>
    </citation>
    <scope>NUCLEOTIDE SEQUENCE</scope>
    <source>
        <strain evidence="2">KJ51-3</strain>
    </source>
</reference>
<dbReference type="EMBL" id="JAPEUL010000011">
    <property type="protein sequence ID" value="MCW4631252.1"/>
    <property type="molecule type" value="Genomic_DNA"/>
</dbReference>
<evidence type="ECO:0000256" key="1">
    <source>
        <dbReference type="SAM" id="SignalP"/>
    </source>
</evidence>
<comment type="caution">
    <text evidence="2">The sequence shown here is derived from an EMBL/GenBank/DDBJ whole genome shotgun (WGS) entry which is preliminary data.</text>
</comment>
<name>A0ABT3KL40_9GAMM</name>
<keyword evidence="3" id="KW-1185">Reference proteome</keyword>
<dbReference type="InterPro" id="IPR032811">
    <property type="entry name" value="Put_conjugal_transfer"/>
</dbReference>
<accession>A0ABT3KL40</accession>
<gene>
    <name evidence="2" type="ORF">ONZ52_20940</name>
</gene>
<feature type="signal peptide" evidence="1">
    <location>
        <begin position="1"/>
        <end position="19"/>
    </location>
</feature>
<dbReference type="Proteomes" id="UP001431181">
    <property type="component" value="Unassembled WGS sequence"/>
</dbReference>
<feature type="chain" id="PRO_5046940383" evidence="1">
    <location>
        <begin position="20"/>
        <end position="94"/>
    </location>
</feature>